<evidence type="ECO:0000256" key="2">
    <source>
        <dbReference type="ARBA" id="ARBA00007866"/>
    </source>
</evidence>
<protein>
    <recommendedName>
        <fullName evidence="11">Cytochrome c oxidase subunit 2</fullName>
        <ecNumber evidence="11">7.1.1.9</ecNumber>
    </recommendedName>
</protein>
<evidence type="ECO:0000256" key="4">
    <source>
        <dbReference type="ARBA" id="ARBA00022660"/>
    </source>
</evidence>
<keyword evidence="6" id="KW-1278">Translocase</keyword>
<keyword evidence="9 13" id="KW-0472">Membrane</keyword>
<evidence type="ECO:0000256" key="3">
    <source>
        <dbReference type="ARBA" id="ARBA00022448"/>
    </source>
</evidence>
<accession>A0ABW9ZAJ4</accession>
<keyword evidence="11" id="KW-0479">Metal-binding</keyword>
<dbReference type="EC" id="7.1.1.9" evidence="11"/>
<evidence type="ECO:0000259" key="14">
    <source>
        <dbReference type="PROSITE" id="PS50857"/>
    </source>
</evidence>
<keyword evidence="8 13" id="KW-1133">Transmembrane helix</keyword>
<evidence type="ECO:0000256" key="12">
    <source>
        <dbReference type="SAM" id="MobiDB-lite"/>
    </source>
</evidence>
<dbReference type="InterPro" id="IPR011759">
    <property type="entry name" value="Cyt_c_oxidase_su2_TM_dom"/>
</dbReference>
<dbReference type="EMBL" id="JAABLM010000006">
    <property type="protein sequence ID" value="NBL64789.1"/>
    <property type="molecule type" value="Genomic_DNA"/>
</dbReference>
<dbReference type="PROSITE" id="PS50999">
    <property type="entry name" value="COX2_TM"/>
    <property type="match status" value="1"/>
</dbReference>
<feature type="transmembrane region" description="Helical" evidence="13">
    <location>
        <begin position="49"/>
        <end position="67"/>
    </location>
</feature>
<feature type="domain" description="Cytochrome oxidase subunit II transmembrane region profile" evidence="15">
    <location>
        <begin position="66"/>
        <end position="162"/>
    </location>
</feature>
<dbReference type="InterPro" id="IPR036257">
    <property type="entry name" value="Cyt_c_oxidase_su2_TM_sf"/>
</dbReference>
<dbReference type="PROSITE" id="PS50857">
    <property type="entry name" value="COX2_CUA"/>
    <property type="match status" value="1"/>
</dbReference>
<reference evidence="17" key="1">
    <citation type="submission" date="2020-01" db="EMBL/GenBank/DDBJ databases">
        <title>Sphingomonas sp. strain CSW-10.</title>
        <authorList>
            <person name="Chen W.-M."/>
        </authorList>
    </citation>
    <scope>NUCLEOTIDE SEQUENCE [LARGE SCALE GENOMIC DNA]</scope>
    <source>
        <strain evidence="17">NST-5</strain>
    </source>
</reference>
<dbReference type="SUPFAM" id="SSF49503">
    <property type="entry name" value="Cupredoxins"/>
    <property type="match status" value="1"/>
</dbReference>
<dbReference type="Gene3D" id="2.60.40.420">
    <property type="entry name" value="Cupredoxins - blue copper proteins"/>
    <property type="match status" value="1"/>
</dbReference>
<proteinExistence type="inferred from homology"/>
<evidence type="ECO:0000256" key="5">
    <source>
        <dbReference type="ARBA" id="ARBA00022692"/>
    </source>
</evidence>
<evidence type="ECO:0000259" key="15">
    <source>
        <dbReference type="PROSITE" id="PS50999"/>
    </source>
</evidence>
<dbReference type="InterPro" id="IPR008972">
    <property type="entry name" value="Cupredoxin"/>
</dbReference>
<dbReference type="InterPro" id="IPR002429">
    <property type="entry name" value="CcO_II-like_C"/>
</dbReference>
<name>A0ABW9ZAJ4_9FLAO</name>
<organism evidence="16 17">
    <name type="scientific">Flavobacterium ichthyis</name>
    <dbReference type="NCBI Taxonomy" id="2698827"/>
    <lineage>
        <taxon>Bacteria</taxon>
        <taxon>Pseudomonadati</taxon>
        <taxon>Bacteroidota</taxon>
        <taxon>Flavobacteriia</taxon>
        <taxon>Flavobacteriales</taxon>
        <taxon>Flavobacteriaceae</taxon>
        <taxon>Flavobacterium</taxon>
    </lineage>
</organism>
<comment type="function">
    <text evidence="11">Subunits I and II form the functional core of the enzyme complex. Electrons originating in cytochrome c are transferred via heme a and Cu(A) to the binuclear center formed by heme a3 and Cu(B).</text>
</comment>
<evidence type="ECO:0000256" key="10">
    <source>
        <dbReference type="RuleBase" id="RU000456"/>
    </source>
</evidence>
<comment type="subcellular location">
    <subcellularLocation>
        <location evidence="10">Cell membrane</location>
        <topology evidence="10">Multi-pass membrane protein</topology>
    </subcellularLocation>
    <subcellularLocation>
        <location evidence="1">Membrane</location>
        <topology evidence="1">Multi-pass membrane protein</topology>
    </subcellularLocation>
</comment>
<comment type="catalytic activity">
    <reaction evidence="11">
        <text>4 Fe(II)-[cytochrome c] + O2 + 8 H(+)(in) = 4 Fe(III)-[cytochrome c] + 2 H2O + 4 H(+)(out)</text>
        <dbReference type="Rhea" id="RHEA:11436"/>
        <dbReference type="Rhea" id="RHEA-COMP:10350"/>
        <dbReference type="Rhea" id="RHEA-COMP:14399"/>
        <dbReference type="ChEBI" id="CHEBI:15377"/>
        <dbReference type="ChEBI" id="CHEBI:15378"/>
        <dbReference type="ChEBI" id="CHEBI:15379"/>
        <dbReference type="ChEBI" id="CHEBI:29033"/>
        <dbReference type="ChEBI" id="CHEBI:29034"/>
        <dbReference type="EC" id="7.1.1.9"/>
    </reaction>
</comment>
<keyword evidence="4 10" id="KW-0679">Respiratory chain</keyword>
<evidence type="ECO:0000313" key="17">
    <source>
        <dbReference type="Proteomes" id="UP000798602"/>
    </source>
</evidence>
<dbReference type="Pfam" id="PF00116">
    <property type="entry name" value="COX2"/>
    <property type="match status" value="1"/>
</dbReference>
<dbReference type="SUPFAM" id="SSF81464">
    <property type="entry name" value="Cytochrome c oxidase subunit II-like, transmembrane region"/>
    <property type="match status" value="1"/>
</dbReference>
<evidence type="ECO:0000256" key="13">
    <source>
        <dbReference type="SAM" id="Phobius"/>
    </source>
</evidence>
<dbReference type="PANTHER" id="PTHR22888">
    <property type="entry name" value="CYTOCHROME C OXIDASE, SUBUNIT II"/>
    <property type="match status" value="1"/>
</dbReference>
<keyword evidence="17" id="KW-1185">Reference proteome</keyword>
<feature type="domain" description="Cytochrome oxidase subunit II copper A binding" evidence="14">
    <location>
        <begin position="165"/>
        <end position="345"/>
    </location>
</feature>
<evidence type="ECO:0000256" key="11">
    <source>
        <dbReference type="RuleBase" id="RU004024"/>
    </source>
</evidence>
<evidence type="ECO:0000256" key="6">
    <source>
        <dbReference type="ARBA" id="ARBA00022967"/>
    </source>
</evidence>
<evidence type="ECO:0000256" key="7">
    <source>
        <dbReference type="ARBA" id="ARBA00022982"/>
    </source>
</evidence>
<keyword evidence="11" id="KW-0186">Copper</keyword>
<dbReference type="PANTHER" id="PTHR22888:SF9">
    <property type="entry name" value="CYTOCHROME C OXIDASE SUBUNIT 2"/>
    <property type="match status" value="1"/>
</dbReference>
<gene>
    <name evidence="16" type="ORF">GV828_06195</name>
</gene>
<dbReference type="Gene3D" id="1.10.287.90">
    <property type="match status" value="1"/>
</dbReference>
<evidence type="ECO:0000313" key="16">
    <source>
        <dbReference type="EMBL" id="NBL64789.1"/>
    </source>
</evidence>
<comment type="similarity">
    <text evidence="2 10">Belongs to the cytochrome c oxidase subunit 2 family.</text>
</comment>
<dbReference type="Proteomes" id="UP000798602">
    <property type="component" value="Unassembled WGS sequence"/>
</dbReference>
<comment type="cofactor">
    <cofactor evidence="11">
        <name>Cu cation</name>
        <dbReference type="ChEBI" id="CHEBI:23378"/>
    </cofactor>
    <text evidence="11">Binds a copper A center.</text>
</comment>
<keyword evidence="5 10" id="KW-0812">Transmembrane</keyword>
<dbReference type="RefSeq" id="WP_166536617.1">
    <property type="nucleotide sequence ID" value="NZ_JAABLM010000006.1"/>
</dbReference>
<feature type="transmembrane region" description="Helical" evidence="13">
    <location>
        <begin position="134"/>
        <end position="153"/>
    </location>
</feature>
<sequence length="388" mass="43726">MTSLLVIVVLVLLAVAVWQLTKIFDLTQVGGLRDNSQIANDKDNNVNGYLMFGFLVFIYITMIYCVAKFGHLPLMSNPASEHGTDVDNLMWISMILIFIVQIITQALLHYFSFKYRGKQGQKALYFADNDKLEFIWTIIPVIVLAGLILYGLYAWTNIMFVDEDEDVIVVELYAKQFSWEARYSGEDNVLGKANVRYIKGVNTTGVDVTDPNAQDDRVTNELHLPKGKKILFKMRSQDVLHSAYMPHFRAQMNCVPGMVTQFAFTPTKTTSEMRQHPDIVEKVAHINELRAKKSQELIAKGETALDPYTFDFLLLCNKICGASHYNMQMKIVVEDEKDFNAWMKEQPTLVSAVKAENAPEETEVVGPTAPIKDSAHAATGVPTIPTAR</sequence>
<keyword evidence="7 10" id="KW-0249">Electron transport</keyword>
<keyword evidence="3 10" id="KW-0813">Transport</keyword>
<feature type="region of interest" description="Disordered" evidence="12">
    <location>
        <begin position="355"/>
        <end position="388"/>
    </location>
</feature>
<dbReference type="Pfam" id="PF02790">
    <property type="entry name" value="COX2_TM"/>
    <property type="match status" value="1"/>
</dbReference>
<evidence type="ECO:0000256" key="1">
    <source>
        <dbReference type="ARBA" id="ARBA00004141"/>
    </source>
</evidence>
<evidence type="ECO:0000256" key="8">
    <source>
        <dbReference type="ARBA" id="ARBA00022989"/>
    </source>
</evidence>
<dbReference type="InterPro" id="IPR045187">
    <property type="entry name" value="CcO_II"/>
</dbReference>
<evidence type="ECO:0000256" key="9">
    <source>
        <dbReference type="ARBA" id="ARBA00023136"/>
    </source>
</evidence>
<feature type="transmembrane region" description="Helical" evidence="13">
    <location>
        <begin position="88"/>
        <end position="111"/>
    </location>
</feature>
<comment type="caution">
    <text evidence="16">The sequence shown here is derived from an EMBL/GenBank/DDBJ whole genome shotgun (WGS) entry which is preliminary data.</text>
</comment>